<accession>L2FIY2</accession>
<dbReference type="EMBL" id="KB021086">
    <property type="protein sequence ID" value="ELA26001.1"/>
    <property type="molecule type" value="Genomic_DNA"/>
</dbReference>
<protein>
    <submittedName>
        <fullName evidence="1">Uncharacterized protein</fullName>
    </submittedName>
</protein>
<dbReference type="HOGENOM" id="CLU_1786718_0_0_1"/>
<reference evidence="1" key="1">
    <citation type="submission" date="2012-08" db="EMBL/GenBank/DDBJ databases">
        <title>Genome analysis of Colletotrichum orbiculare and Colletotrichum fructicola.</title>
        <authorList>
            <person name="Gan P.H.P."/>
            <person name="Ikeda K."/>
            <person name="Irieda H."/>
            <person name="Narusaka M."/>
            <person name="O'Connell R.J."/>
            <person name="Narusaka Y."/>
            <person name="Takano Y."/>
            <person name="Kubo Y."/>
            <person name="Shirasu K."/>
        </authorList>
    </citation>
    <scope>NUCLEOTIDE SEQUENCE</scope>
    <source>
        <strain evidence="1">Nara gc5</strain>
    </source>
</reference>
<proteinExistence type="predicted"/>
<organism evidence="1">
    <name type="scientific">Colletotrichum fructicola (strain Nara gc5)</name>
    <name type="common">Anthracnose fungus</name>
    <name type="synonym">Colletotrichum gloeosporioides (strain Nara gc5)</name>
    <dbReference type="NCBI Taxonomy" id="1213859"/>
    <lineage>
        <taxon>Eukaryota</taxon>
        <taxon>Fungi</taxon>
        <taxon>Dikarya</taxon>
        <taxon>Ascomycota</taxon>
        <taxon>Pezizomycotina</taxon>
        <taxon>Sordariomycetes</taxon>
        <taxon>Hypocreomycetidae</taxon>
        <taxon>Glomerellales</taxon>
        <taxon>Glomerellaceae</taxon>
        <taxon>Colletotrichum</taxon>
        <taxon>Colletotrichum gloeosporioides species complex</taxon>
    </lineage>
</organism>
<name>L2FIY2_COLFN</name>
<gene>
    <name evidence="1" type="ORF">CGGC5_12945</name>
</gene>
<dbReference type="AlphaFoldDB" id="L2FIY2"/>
<evidence type="ECO:0000313" key="1">
    <source>
        <dbReference type="EMBL" id="ELA26001.1"/>
    </source>
</evidence>
<sequence>MPILLKSQSPDSSSPKDLNHEVVLYLAPVVPPPHRELPALVRQDLPDNRRSAVEHTDLHLFVLLVGVVVGVVCLTCDGPSSHAAARPIHTPPIPIHMPAIPPIGQTSVACNTTDADVVVDPVVDPLPVHSAIHVAIFLSDVRSRV</sequence>